<dbReference type="PANTHER" id="PTHR37473">
    <property type="entry name" value="EF-HAND DOMAIN-CONTAINING PROTEIN"/>
    <property type="match status" value="1"/>
</dbReference>
<evidence type="ECO:0000256" key="2">
    <source>
        <dbReference type="SAM" id="MobiDB-lite"/>
    </source>
</evidence>
<feature type="coiled-coil region" evidence="1">
    <location>
        <begin position="70"/>
        <end position="97"/>
    </location>
</feature>
<keyword evidence="1" id="KW-0175">Coiled coil</keyword>
<protein>
    <submittedName>
        <fullName evidence="3">Uncharacterized protein</fullName>
    </submittedName>
</protein>
<proteinExistence type="predicted"/>
<dbReference type="AlphaFoldDB" id="A0A078BAD5"/>
<dbReference type="PANTHER" id="PTHR37473:SF1">
    <property type="entry name" value="EF-HAND DOMAIN-CONTAINING PROTEIN"/>
    <property type="match status" value="1"/>
</dbReference>
<gene>
    <name evidence="3" type="primary">Contig15014.g15999</name>
    <name evidence="3" type="ORF">STYLEM_19627</name>
</gene>
<sequence length="317" mass="37522">MAPENRNNNFTNSSQISGHQRAQSIKQQAKQTSITTLQPISTIHPIPEIPTSAMSQSLERGSLLKVKQTRQVMEKDEKLLENRIKMLHNEEQKLLKKIDMTRKQAEKILAIKQQNEEHHRQKIMMQMEQDSSIDQFKEQKRQEKEMSKQKFQDYTRSIYEDKRNAYISLKNTRLTGEQQKQQYLQTVIQQNQDRKQQIRQQEFIAKEKLNLHWNSKVERSQLNYLEKLDKQKNVLSEKAKNITKMEEMEAELLKKLQHTQLRHKETFSMLENVMKGQTVGVKTRLTQSVDSRSEMGEVNKQSKTDSSMNNGFQKKKY</sequence>
<dbReference type="InParanoid" id="A0A078BAD5"/>
<evidence type="ECO:0000256" key="1">
    <source>
        <dbReference type="SAM" id="Coils"/>
    </source>
</evidence>
<feature type="region of interest" description="Disordered" evidence="2">
    <location>
        <begin position="284"/>
        <end position="317"/>
    </location>
</feature>
<reference evidence="3 4" key="1">
    <citation type="submission" date="2014-06" db="EMBL/GenBank/DDBJ databases">
        <authorList>
            <person name="Swart Estienne"/>
        </authorList>
    </citation>
    <scope>NUCLEOTIDE SEQUENCE [LARGE SCALE GENOMIC DNA]</scope>
    <source>
        <strain evidence="3 4">130c</strain>
    </source>
</reference>
<keyword evidence="4" id="KW-1185">Reference proteome</keyword>
<dbReference type="OrthoDB" id="76153at2759"/>
<organism evidence="3 4">
    <name type="scientific">Stylonychia lemnae</name>
    <name type="common">Ciliate</name>
    <dbReference type="NCBI Taxonomy" id="5949"/>
    <lineage>
        <taxon>Eukaryota</taxon>
        <taxon>Sar</taxon>
        <taxon>Alveolata</taxon>
        <taxon>Ciliophora</taxon>
        <taxon>Intramacronucleata</taxon>
        <taxon>Spirotrichea</taxon>
        <taxon>Stichotrichia</taxon>
        <taxon>Sporadotrichida</taxon>
        <taxon>Oxytrichidae</taxon>
        <taxon>Stylonychinae</taxon>
        <taxon>Stylonychia</taxon>
    </lineage>
</organism>
<dbReference type="EMBL" id="CCKQ01018513">
    <property type="protein sequence ID" value="CDW90483.1"/>
    <property type="molecule type" value="Genomic_DNA"/>
</dbReference>
<name>A0A078BAD5_STYLE</name>
<dbReference type="OMA" id="QPISTIH"/>
<feature type="region of interest" description="Disordered" evidence="2">
    <location>
        <begin position="1"/>
        <end position="39"/>
    </location>
</feature>
<feature type="compositionally biased region" description="Polar residues" evidence="2">
    <location>
        <begin position="304"/>
        <end position="317"/>
    </location>
</feature>
<evidence type="ECO:0000313" key="3">
    <source>
        <dbReference type="EMBL" id="CDW90483.1"/>
    </source>
</evidence>
<dbReference type="Proteomes" id="UP000039865">
    <property type="component" value="Unassembled WGS sequence"/>
</dbReference>
<feature type="compositionally biased region" description="Basic and acidic residues" evidence="2">
    <location>
        <begin position="291"/>
        <end position="303"/>
    </location>
</feature>
<evidence type="ECO:0000313" key="4">
    <source>
        <dbReference type="Proteomes" id="UP000039865"/>
    </source>
</evidence>
<accession>A0A078BAD5</accession>